<name>A0A5U8K6T5_SALEB</name>
<dbReference type="Gene3D" id="1.25.40.340">
    <property type="match status" value="1"/>
</dbReference>
<dbReference type="EMBL" id="AAKVUB010000063">
    <property type="protein sequence ID" value="ECW2471516.1"/>
    <property type="molecule type" value="Genomic_DNA"/>
</dbReference>
<feature type="domain" description="DhaL" evidence="3">
    <location>
        <begin position="4"/>
        <end position="204"/>
    </location>
</feature>
<dbReference type="InterPro" id="IPR012737">
    <property type="entry name" value="DhaK_L_YcgS"/>
</dbReference>
<dbReference type="InterPro" id="IPR004007">
    <property type="entry name" value="DhaL_dom"/>
</dbReference>
<accession>A0A5U8K6T5</accession>
<keyword evidence="1" id="KW-0808">Transferase</keyword>
<keyword evidence="2 4" id="KW-0418">Kinase</keyword>
<evidence type="ECO:0000259" key="3">
    <source>
        <dbReference type="PROSITE" id="PS51480"/>
    </source>
</evidence>
<dbReference type="GO" id="GO:0004371">
    <property type="term" value="F:glycerone kinase activity"/>
    <property type="evidence" value="ECO:0007669"/>
    <property type="project" value="InterPro"/>
</dbReference>
<sequence length="216" mass="22528">MQTTQFTACLRYVAEGMIASEPRLTALDQVIGDGDHGIGIKRGFTALHSLLSFSEFAPADIGECLLQSGTRLMTSMGGASGAIFGTLFRTGGKALSGRDNFDAVALDEWLETGMAAIHLRGGAEPGDKTMVDALAAAALQAKADVALPLPKALAHCAQAAMAGAEGTSTMVARFGRAKNLGERAIGHCDPGAVSMALILQFMYEFACQAENPGKRY</sequence>
<evidence type="ECO:0000256" key="1">
    <source>
        <dbReference type="ARBA" id="ARBA00022679"/>
    </source>
</evidence>
<dbReference type="AlphaFoldDB" id="A0A5U8K6T5"/>
<dbReference type="InterPro" id="IPR050861">
    <property type="entry name" value="Dihydroxyacetone_Kinase"/>
</dbReference>
<comment type="caution">
    <text evidence="4">The sequence shown here is derived from an EMBL/GenBank/DDBJ whole genome shotgun (WGS) entry which is preliminary data.</text>
</comment>
<evidence type="ECO:0000313" key="4">
    <source>
        <dbReference type="EMBL" id="EBR8572924.1"/>
    </source>
</evidence>
<dbReference type="SMART" id="SM01120">
    <property type="entry name" value="Dak2"/>
    <property type="match status" value="1"/>
</dbReference>
<evidence type="ECO:0000256" key="2">
    <source>
        <dbReference type="ARBA" id="ARBA00022777"/>
    </source>
</evidence>
<dbReference type="FunFam" id="1.25.40.340:FF:000002">
    <property type="entry name" value="Dihydroxyacetone kinase, L subunit"/>
    <property type="match status" value="1"/>
</dbReference>
<dbReference type="GO" id="GO:0005829">
    <property type="term" value="C:cytosol"/>
    <property type="evidence" value="ECO:0007669"/>
    <property type="project" value="TreeGrafter"/>
</dbReference>
<dbReference type="PROSITE" id="PS51480">
    <property type="entry name" value="DHAL"/>
    <property type="match status" value="1"/>
</dbReference>
<organism evidence="4">
    <name type="scientific">Salmonella enterica subsp. enterica serovar Java</name>
    <dbReference type="NCBI Taxonomy" id="224729"/>
    <lineage>
        <taxon>Bacteria</taxon>
        <taxon>Pseudomonadati</taxon>
        <taxon>Pseudomonadota</taxon>
        <taxon>Gammaproteobacteria</taxon>
        <taxon>Enterobacterales</taxon>
        <taxon>Enterobacteriaceae</taxon>
        <taxon>Salmonella</taxon>
    </lineage>
</organism>
<dbReference type="Proteomes" id="UP000839708">
    <property type="component" value="Unassembled WGS sequence"/>
</dbReference>
<reference evidence="4" key="1">
    <citation type="submission" date="2018-06" db="EMBL/GenBank/DDBJ databases">
        <authorList>
            <person name="Ashton P.M."/>
            <person name="Dallman T."/>
            <person name="Nair S."/>
            <person name="De Pinna E."/>
            <person name="Peters T."/>
            <person name="Grant K."/>
        </authorList>
    </citation>
    <scope>NUCLEOTIDE SEQUENCE [LARGE SCALE GENOMIC DNA]</scope>
    <source>
        <strain evidence="5">367309</strain>
        <strain evidence="4">498895</strain>
    </source>
</reference>
<protein>
    <submittedName>
        <fullName evidence="4">Dihydroxyacetone kinase subunit L</fullName>
    </submittedName>
</protein>
<dbReference type="PANTHER" id="PTHR28629:SF4">
    <property type="entry name" value="TRIOKINASE_FMN CYCLASE"/>
    <property type="match status" value="1"/>
</dbReference>
<gene>
    <name evidence="4" type="primary">dhaL</name>
    <name evidence="4" type="ORF">DOV67_15335</name>
    <name evidence="5" type="ORF">EZX71_26965</name>
</gene>
<dbReference type="EMBL" id="AAGTQF010000039">
    <property type="protein sequence ID" value="EBR8572924.1"/>
    <property type="molecule type" value="Genomic_DNA"/>
</dbReference>
<dbReference type="InterPro" id="IPR036117">
    <property type="entry name" value="DhaL_dom_sf"/>
</dbReference>
<dbReference type="SUPFAM" id="SSF101473">
    <property type="entry name" value="DhaL-like"/>
    <property type="match status" value="1"/>
</dbReference>
<dbReference type="Proteomes" id="UP000839733">
    <property type="component" value="Unassembled WGS sequence"/>
</dbReference>
<evidence type="ECO:0000313" key="5">
    <source>
        <dbReference type="EMBL" id="ECW2471516.1"/>
    </source>
</evidence>
<dbReference type="NCBIfam" id="TIGR02365">
    <property type="entry name" value="dha_L_ycgS"/>
    <property type="match status" value="1"/>
</dbReference>
<dbReference type="PANTHER" id="PTHR28629">
    <property type="entry name" value="TRIOKINASE/FMN CYCLASE"/>
    <property type="match status" value="1"/>
</dbReference>
<dbReference type="GO" id="GO:0019563">
    <property type="term" value="P:glycerol catabolic process"/>
    <property type="evidence" value="ECO:0007669"/>
    <property type="project" value="TreeGrafter"/>
</dbReference>
<dbReference type="Pfam" id="PF02734">
    <property type="entry name" value="Dak2"/>
    <property type="match status" value="1"/>
</dbReference>
<proteinExistence type="predicted"/>